<dbReference type="Proteomes" id="UP001589734">
    <property type="component" value="Unassembled WGS sequence"/>
</dbReference>
<reference evidence="1 2" key="1">
    <citation type="submission" date="2024-09" db="EMBL/GenBank/DDBJ databases">
        <authorList>
            <person name="Sun Q."/>
            <person name="Mori K."/>
        </authorList>
    </citation>
    <scope>NUCLEOTIDE SEQUENCE [LARGE SCALE GENOMIC DNA]</scope>
    <source>
        <strain evidence="1 2">CGMCC 1.12926</strain>
    </source>
</reference>
<evidence type="ECO:0000313" key="2">
    <source>
        <dbReference type="Proteomes" id="UP001589734"/>
    </source>
</evidence>
<protein>
    <submittedName>
        <fullName evidence="1">Uncharacterized protein</fullName>
    </submittedName>
</protein>
<comment type="caution">
    <text evidence="1">The sequence shown here is derived from an EMBL/GenBank/DDBJ whole genome shotgun (WGS) entry which is preliminary data.</text>
</comment>
<gene>
    <name evidence="1" type="ORF">ACFFLS_23880</name>
</gene>
<sequence length="70" mass="7917">MKNILLLLILIFLTSFRPQEKKVYMCGSTGAKKYHLKETCRGLSSCRSEIIKTSLKQAQGHGLTLCGWED</sequence>
<organism evidence="1 2">
    <name type="scientific">Flavobacterium procerum</name>
    <dbReference type="NCBI Taxonomy" id="1455569"/>
    <lineage>
        <taxon>Bacteria</taxon>
        <taxon>Pseudomonadati</taxon>
        <taxon>Bacteroidota</taxon>
        <taxon>Flavobacteriia</taxon>
        <taxon>Flavobacteriales</taxon>
        <taxon>Flavobacteriaceae</taxon>
        <taxon>Flavobacterium</taxon>
    </lineage>
</organism>
<dbReference type="RefSeq" id="WP_379682905.1">
    <property type="nucleotide sequence ID" value="NZ_JBHLYW010000029.1"/>
</dbReference>
<dbReference type="EMBL" id="JBHLYW010000029">
    <property type="protein sequence ID" value="MFC0080105.1"/>
    <property type="molecule type" value="Genomic_DNA"/>
</dbReference>
<name>A0ABV6BXG0_9FLAO</name>
<keyword evidence="2" id="KW-1185">Reference proteome</keyword>
<proteinExistence type="predicted"/>
<evidence type="ECO:0000313" key="1">
    <source>
        <dbReference type="EMBL" id="MFC0080105.1"/>
    </source>
</evidence>
<accession>A0ABV6BXG0</accession>